<proteinExistence type="predicted"/>
<comment type="caution">
    <text evidence="1">The sequence shown here is derived from an EMBL/GenBank/DDBJ whole genome shotgun (WGS) entry which is preliminary data.</text>
</comment>
<protein>
    <submittedName>
        <fullName evidence="1">Uncharacterized protein</fullName>
    </submittedName>
</protein>
<keyword evidence="2" id="KW-1185">Reference proteome</keyword>
<name>A0AAD4MB22_9AGAM</name>
<organism evidence="1 2">
    <name type="scientific">Multifurca ochricompacta</name>
    <dbReference type="NCBI Taxonomy" id="376703"/>
    <lineage>
        <taxon>Eukaryota</taxon>
        <taxon>Fungi</taxon>
        <taxon>Dikarya</taxon>
        <taxon>Basidiomycota</taxon>
        <taxon>Agaricomycotina</taxon>
        <taxon>Agaricomycetes</taxon>
        <taxon>Russulales</taxon>
        <taxon>Russulaceae</taxon>
        <taxon>Multifurca</taxon>
    </lineage>
</organism>
<sequence>MCHRHLTFKTSSLCGHLIFTEGRDVDCQETGCYISSLHPRNCAAISGRARCQCRRYYTRPERVIEQNESLPTKCPGCSSRSTT</sequence>
<evidence type="ECO:0000313" key="2">
    <source>
        <dbReference type="Proteomes" id="UP001203297"/>
    </source>
</evidence>
<gene>
    <name evidence="1" type="ORF">B0F90DRAFT_1691078</name>
</gene>
<accession>A0AAD4MB22</accession>
<dbReference type="EMBL" id="WTXG01000003">
    <property type="protein sequence ID" value="KAI0306579.1"/>
    <property type="molecule type" value="Genomic_DNA"/>
</dbReference>
<evidence type="ECO:0000313" key="1">
    <source>
        <dbReference type="EMBL" id="KAI0306579.1"/>
    </source>
</evidence>
<dbReference type="Proteomes" id="UP001203297">
    <property type="component" value="Unassembled WGS sequence"/>
</dbReference>
<reference evidence="1" key="1">
    <citation type="journal article" date="2022" name="New Phytol.">
        <title>Evolutionary transition to the ectomycorrhizal habit in the genomes of a hyperdiverse lineage of mushroom-forming fungi.</title>
        <authorList>
            <person name="Looney B."/>
            <person name="Miyauchi S."/>
            <person name="Morin E."/>
            <person name="Drula E."/>
            <person name="Courty P.E."/>
            <person name="Kohler A."/>
            <person name="Kuo A."/>
            <person name="LaButti K."/>
            <person name="Pangilinan J."/>
            <person name="Lipzen A."/>
            <person name="Riley R."/>
            <person name="Andreopoulos W."/>
            <person name="He G."/>
            <person name="Johnson J."/>
            <person name="Nolan M."/>
            <person name="Tritt A."/>
            <person name="Barry K.W."/>
            <person name="Grigoriev I.V."/>
            <person name="Nagy L.G."/>
            <person name="Hibbett D."/>
            <person name="Henrissat B."/>
            <person name="Matheny P.B."/>
            <person name="Labbe J."/>
            <person name="Martin F.M."/>
        </authorList>
    </citation>
    <scope>NUCLEOTIDE SEQUENCE</scope>
    <source>
        <strain evidence="1">BPL690</strain>
    </source>
</reference>
<dbReference type="AlphaFoldDB" id="A0AAD4MB22"/>